<dbReference type="InterPro" id="IPR025296">
    <property type="entry name" value="DUF4158"/>
</dbReference>
<proteinExistence type="predicted"/>
<dbReference type="RefSeq" id="WP_319058677.1">
    <property type="nucleotide sequence ID" value="NZ_JARAUR010000669.1"/>
</dbReference>
<feature type="domain" description="DUF4158" evidence="1">
    <location>
        <begin position="2"/>
        <end position="145"/>
    </location>
</feature>
<comment type="caution">
    <text evidence="2">The sequence shown here is derived from an EMBL/GenBank/DDBJ whole genome shotgun (WGS) entry which is preliminary data.</text>
</comment>
<dbReference type="EMBL" id="JARAYU010000061">
    <property type="protein sequence ID" value="MDX3707338.1"/>
    <property type="molecule type" value="Genomic_DNA"/>
</dbReference>
<organism evidence="2 3">
    <name type="scientific">Streptomyces europaeiscabiei</name>
    <dbReference type="NCBI Taxonomy" id="146819"/>
    <lineage>
        <taxon>Bacteria</taxon>
        <taxon>Bacillati</taxon>
        <taxon>Actinomycetota</taxon>
        <taxon>Actinomycetes</taxon>
        <taxon>Kitasatosporales</taxon>
        <taxon>Streptomycetaceae</taxon>
        <taxon>Streptomyces</taxon>
    </lineage>
</organism>
<protein>
    <submittedName>
        <fullName evidence="2">DUF4158 domain-containing protein</fullName>
    </submittedName>
</protein>
<gene>
    <name evidence="2" type="ORF">PV662_48300</name>
</gene>
<evidence type="ECO:0000259" key="1">
    <source>
        <dbReference type="Pfam" id="PF13700"/>
    </source>
</evidence>
<sequence>PEINRAELIRYFTLTGADEAFVRQFRTGRNVLGVAVQSCTLPWLGFVPDEVALAPDAVVGRLSQRLGIAMGELRGYGEREQTRTDHLREVAGYAGWRSMDTAEWKDLDEFLFARAMEHDSPKLLFRLACEYLLSSRVLRPGVILLLRRA</sequence>
<dbReference type="Pfam" id="PF13700">
    <property type="entry name" value="DUF4158"/>
    <property type="match status" value="1"/>
</dbReference>
<accession>A0ABU4NZX2</accession>
<reference evidence="2 3" key="1">
    <citation type="journal article" date="2023" name="Microb. Genom.">
        <title>Mesoterricola silvestris gen. nov., sp. nov., Mesoterricola sediminis sp. nov., Geothrix oryzae sp. nov., Geothrix edaphica sp. nov., Geothrix rubra sp. nov., and Geothrix limicola sp. nov., six novel members of Acidobacteriota isolated from soils.</title>
        <authorList>
            <person name="Weisberg A.J."/>
            <person name="Pearce E."/>
            <person name="Kramer C.G."/>
            <person name="Chang J.H."/>
            <person name="Clarke C.R."/>
        </authorList>
    </citation>
    <scope>NUCLEOTIDE SEQUENCE [LARGE SCALE GENOMIC DNA]</scope>
    <source>
        <strain evidence="2 3">ID09-01A</strain>
    </source>
</reference>
<feature type="non-terminal residue" evidence="2">
    <location>
        <position position="1"/>
    </location>
</feature>
<dbReference type="Proteomes" id="UP001271274">
    <property type="component" value="Unassembled WGS sequence"/>
</dbReference>
<evidence type="ECO:0000313" key="2">
    <source>
        <dbReference type="EMBL" id="MDX3707338.1"/>
    </source>
</evidence>
<keyword evidence="3" id="KW-1185">Reference proteome</keyword>
<name>A0ABU4NZX2_9ACTN</name>
<evidence type="ECO:0000313" key="3">
    <source>
        <dbReference type="Proteomes" id="UP001271274"/>
    </source>
</evidence>